<dbReference type="InterPro" id="IPR041492">
    <property type="entry name" value="HAD_2"/>
</dbReference>
<evidence type="ECO:0000313" key="2">
    <source>
        <dbReference type="Proteomes" id="UP000010366"/>
    </source>
</evidence>
<dbReference type="GO" id="GO:0016787">
    <property type="term" value="F:hydrolase activity"/>
    <property type="evidence" value="ECO:0007669"/>
    <property type="project" value="InterPro"/>
</dbReference>
<sequence>MSAILFGSISTIADTSELQRQAFNQAFQAHGLDWNWSRAEYLKMLEKSGGQNRIADYADSIGQTVDIKAIHRSKSEFFQNSLTNSQVKPRFGVVETIQGAKNKGLKIAFVTTTSQENISMLMAALQPSIQVTDFDLILNDSSVARPKPDKAAYTFALEKLGESSADCIAIEDNLGGVEAAISAGIYCVAFPNINTAHHDFKRADRVVDRLNFEELENFLPIIKQREHRVI</sequence>
<dbReference type="KEGG" id="cmp:Cha6605_2818"/>
<dbReference type="PATRIC" id="fig|1173020.3.peg.3216"/>
<dbReference type="Pfam" id="PF13419">
    <property type="entry name" value="HAD_2"/>
    <property type="match status" value="1"/>
</dbReference>
<dbReference type="InterPro" id="IPR023214">
    <property type="entry name" value="HAD_sf"/>
</dbReference>
<reference evidence="1 2" key="1">
    <citation type="submission" date="2012-05" db="EMBL/GenBank/DDBJ databases">
        <title>Finished chromosome of genome of Chamaesiphon sp. PCC 6605.</title>
        <authorList>
            <consortium name="US DOE Joint Genome Institute"/>
            <person name="Gugger M."/>
            <person name="Coursin T."/>
            <person name="Rippka R."/>
            <person name="Tandeau De Marsac N."/>
            <person name="Huntemann M."/>
            <person name="Wei C.-L."/>
            <person name="Han J."/>
            <person name="Detter J.C."/>
            <person name="Han C."/>
            <person name="Tapia R."/>
            <person name="Chen A."/>
            <person name="Kyrpides N."/>
            <person name="Mavromatis K."/>
            <person name="Markowitz V."/>
            <person name="Szeto E."/>
            <person name="Ivanova N."/>
            <person name="Pagani I."/>
            <person name="Pati A."/>
            <person name="Goodwin L."/>
            <person name="Nordberg H.P."/>
            <person name="Cantor M.N."/>
            <person name="Hua S.X."/>
            <person name="Woyke T."/>
            <person name="Kerfeld C.A."/>
        </authorList>
    </citation>
    <scope>NUCLEOTIDE SEQUENCE [LARGE SCALE GENOMIC DNA]</scope>
    <source>
        <strain evidence="2">ATCC 27169 / PCC 6605</strain>
    </source>
</reference>
<dbReference type="NCBIfam" id="TIGR01509">
    <property type="entry name" value="HAD-SF-IA-v3"/>
    <property type="match status" value="1"/>
</dbReference>
<dbReference type="InterPro" id="IPR023198">
    <property type="entry name" value="PGP-like_dom2"/>
</dbReference>
<dbReference type="Proteomes" id="UP000010366">
    <property type="component" value="Chromosome"/>
</dbReference>
<dbReference type="SUPFAM" id="SSF56784">
    <property type="entry name" value="HAD-like"/>
    <property type="match status" value="1"/>
</dbReference>
<dbReference type="Gene3D" id="1.10.150.240">
    <property type="entry name" value="Putative phosphatase, domain 2"/>
    <property type="match status" value="1"/>
</dbReference>
<dbReference type="Gene3D" id="3.40.50.1000">
    <property type="entry name" value="HAD superfamily/HAD-like"/>
    <property type="match status" value="1"/>
</dbReference>
<dbReference type="eggNOG" id="COG0637">
    <property type="taxonomic scope" value="Bacteria"/>
</dbReference>
<organism evidence="1 2">
    <name type="scientific">Chamaesiphon minutus (strain ATCC 27169 / PCC 6605)</name>
    <dbReference type="NCBI Taxonomy" id="1173020"/>
    <lineage>
        <taxon>Bacteria</taxon>
        <taxon>Bacillati</taxon>
        <taxon>Cyanobacteriota</taxon>
        <taxon>Cyanophyceae</taxon>
        <taxon>Gomontiellales</taxon>
        <taxon>Chamaesiphonaceae</taxon>
        <taxon>Chamaesiphon</taxon>
    </lineage>
</organism>
<proteinExistence type="predicted"/>
<dbReference type="PANTHER" id="PTHR42896">
    <property type="entry name" value="XYLULOSE-1,5-BISPHOSPHATE (XUBP) PHOSPHATASE"/>
    <property type="match status" value="1"/>
</dbReference>
<dbReference type="InterPro" id="IPR044999">
    <property type="entry name" value="CbbY-like"/>
</dbReference>
<evidence type="ECO:0000313" key="1">
    <source>
        <dbReference type="EMBL" id="AFY93854.1"/>
    </source>
</evidence>
<keyword evidence="2" id="KW-1185">Reference proteome</keyword>
<protein>
    <submittedName>
        <fullName evidence="1">Haloacid dehalogenase superfamily protein, subfamily IA, variant 3 with third motif having DD or ED</fullName>
    </submittedName>
</protein>
<dbReference type="HOGENOM" id="CLU_045011_0_2_3"/>
<dbReference type="RefSeq" id="WP_015159999.1">
    <property type="nucleotide sequence ID" value="NC_019697.1"/>
</dbReference>
<dbReference type="AlphaFoldDB" id="K9UI33"/>
<name>K9UI33_CHAP6</name>
<dbReference type="InterPro" id="IPR006439">
    <property type="entry name" value="HAD-SF_hydro_IA"/>
</dbReference>
<accession>K9UI33</accession>
<dbReference type="PANTHER" id="PTHR42896:SF2">
    <property type="entry name" value="CBBY-LIKE PROTEIN"/>
    <property type="match status" value="1"/>
</dbReference>
<dbReference type="OrthoDB" id="9797743at2"/>
<gene>
    <name evidence="1" type="ORF">Cha6605_2818</name>
</gene>
<dbReference type="InterPro" id="IPR036412">
    <property type="entry name" value="HAD-like_sf"/>
</dbReference>
<dbReference type="EMBL" id="CP003600">
    <property type="protein sequence ID" value="AFY93854.1"/>
    <property type="molecule type" value="Genomic_DNA"/>
</dbReference>
<dbReference type="STRING" id="1173020.Cha6605_2818"/>